<feature type="domain" description="Sushi" evidence="6">
    <location>
        <begin position="29"/>
        <end position="88"/>
    </location>
</feature>
<dbReference type="Pfam" id="PF00084">
    <property type="entry name" value="Sushi"/>
    <property type="match status" value="1"/>
</dbReference>
<protein>
    <submittedName>
        <fullName evidence="7">Uncharacterized protein</fullName>
    </submittedName>
</protein>
<keyword evidence="2" id="KW-1015">Disulfide bond</keyword>
<dbReference type="PANTHER" id="PTHR24051:SF6">
    <property type="entry name" value="FIBRONECTIN TYPE-III DOMAIN-CONTAINING PROTEIN-RELATED"/>
    <property type="match status" value="1"/>
</dbReference>
<keyword evidence="8" id="KW-1185">Reference proteome</keyword>
<dbReference type="PROSITE" id="PS50923">
    <property type="entry name" value="SUSHI"/>
    <property type="match status" value="1"/>
</dbReference>
<evidence type="ECO:0000313" key="8">
    <source>
        <dbReference type="Proteomes" id="UP000050525"/>
    </source>
</evidence>
<dbReference type="AlphaFoldDB" id="A0A151NLX7"/>
<dbReference type="InterPro" id="IPR013783">
    <property type="entry name" value="Ig-like_fold"/>
</dbReference>
<feature type="transmembrane region" description="Helical" evidence="4">
    <location>
        <begin position="440"/>
        <end position="463"/>
    </location>
</feature>
<proteinExistence type="predicted"/>
<dbReference type="STRING" id="8496.A0A151NLX7"/>
<accession>A0A151NLX7</accession>
<evidence type="ECO:0000256" key="2">
    <source>
        <dbReference type="ARBA" id="ARBA00023157"/>
    </source>
</evidence>
<dbReference type="EMBL" id="AKHW03002576">
    <property type="protein sequence ID" value="KYO37807.1"/>
    <property type="molecule type" value="Genomic_DNA"/>
</dbReference>
<dbReference type="InterPro" id="IPR051622">
    <property type="entry name" value="R-tyr_protein_phosphatases"/>
</dbReference>
<dbReference type="SUPFAM" id="SSF57535">
    <property type="entry name" value="Complement control module/SCR domain"/>
    <property type="match status" value="1"/>
</dbReference>
<dbReference type="SMART" id="SM00060">
    <property type="entry name" value="FN3"/>
    <property type="match status" value="2"/>
</dbReference>
<sequence>MVILSSPWVYELSQPKIRCLWNRGRSVWRKCQAPDSRDRWPEFRPKQPFYSPGATVTWRCSVGFRPSVPNSTCTGSGTWSPESVQCDGFCTIRRNWFQLMFTGYIPTELALGKKVQVSCRQEQFEGRSGWLQCVDRAGRPEWNMSQVNCIEKCRRPQWDPRLQFAPDQQFYRRHEAVRLSCPDGTWPSPPVILCVAQYPKDLGIWTMPDIWSEWRRIEKNGTCVDLPQISPPEISPTSIRLSLACKPIESCQGTSTIWAKCQADVHHKANPCWERGGTLEWVSQVLEGTFTCSYLQPFSFYNVTIFASTGAGIPSSSAVLYRRRVRTKETVPAQPQIEPRDPSTGSLRWKQLPSCHGDILGYQLNITAWRENDDRFLEEQVVQVNPSVTEYRPPHWRPGTNYTVTVQGLTAAGLGKASQWAFETDLSGKQESKPAGITPGYVAISVVMPLVLAAGALLLWVVLSRQHQATASNAGQEHHAELQPQDPSDISC</sequence>
<keyword evidence="4" id="KW-0472">Membrane</keyword>
<dbReference type="eggNOG" id="KOG3513">
    <property type="taxonomic scope" value="Eukaryota"/>
</dbReference>
<dbReference type="InterPro" id="IPR035976">
    <property type="entry name" value="Sushi/SCR/CCP_sf"/>
</dbReference>
<dbReference type="CDD" id="cd00033">
    <property type="entry name" value="CCP"/>
    <property type="match status" value="1"/>
</dbReference>
<dbReference type="PROSITE" id="PS50853">
    <property type="entry name" value="FN3"/>
    <property type="match status" value="1"/>
</dbReference>
<dbReference type="Proteomes" id="UP000050525">
    <property type="component" value="Unassembled WGS sequence"/>
</dbReference>
<gene>
    <name evidence="7" type="ORF">Y1Q_0007228</name>
</gene>
<dbReference type="SUPFAM" id="SSF49265">
    <property type="entry name" value="Fibronectin type III"/>
    <property type="match status" value="1"/>
</dbReference>
<comment type="caution">
    <text evidence="3">Lacks conserved residue(s) required for the propagation of feature annotation.</text>
</comment>
<dbReference type="Pfam" id="PF00041">
    <property type="entry name" value="fn3"/>
    <property type="match status" value="1"/>
</dbReference>
<dbReference type="InterPro" id="IPR003961">
    <property type="entry name" value="FN3_dom"/>
</dbReference>
<evidence type="ECO:0000256" key="3">
    <source>
        <dbReference type="PROSITE-ProRule" id="PRU00302"/>
    </source>
</evidence>
<name>A0A151NLX7_ALLMI</name>
<evidence type="ECO:0000256" key="4">
    <source>
        <dbReference type="SAM" id="Phobius"/>
    </source>
</evidence>
<dbReference type="CDD" id="cd00063">
    <property type="entry name" value="FN3"/>
    <property type="match status" value="1"/>
</dbReference>
<evidence type="ECO:0000313" key="7">
    <source>
        <dbReference type="EMBL" id="KYO37807.1"/>
    </source>
</evidence>
<dbReference type="PANTHER" id="PTHR24051">
    <property type="entry name" value="SUSHI DOMAIN-CONTAINING PROTEIN 1"/>
    <property type="match status" value="1"/>
</dbReference>
<dbReference type="Gene3D" id="2.60.40.10">
    <property type="entry name" value="Immunoglobulins"/>
    <property type="match status" value="1"/>
</dbReference>
<evidence type="ECO:0000256" key="1">
    <source>
        <dbReference type="ARBA" id="ARBA00022737"/>
    </source>
</evidence>
<keyword evidence="3" id="KW-0768">Sushi</keyword>
<evidence type="ECO:0000259" key="5">
    <source>
        <dbReference type="PROSITE" id="PS50853"/>
    </source>
</evidence>
<keyword evidence="4" id="KW-1133">Transmembrane helix</keyword>
<comment type="caution">
    <text evidence="7">The sequence shown here is derived from an EMBL/GenBank/DDBJ whole genome shotgun (WGS) entry which is preliminary data.</text>
</comment>
<dbReference type="InterPro" id="IPR000436">
    <property type="entry name" value="Sushi_SCR_CCP_dom"/>
</dbReference>
<evidence type="ECO:0000259" key="6">
    <source>
        <dbReference type="PROSITE" id="PS50923"/>
    </source>
</evidence>
<dbReference type="Gene3D" id="2.10.70.10">
    <property type="entry name" value="Complement Module, domain 1"/>
    <property type="match status" value="1"/>
</dbReference>
<feature type="domain" description="Fibronectin type-III" evidence="5">
    <location>
        <begin position="331"/>
        <end position="428"/>
    </location>
</feature>
<keyword evidence="1" id="KW-0677">Repeat</keyword>
<keyword evidence="4" id="KW-0812">Transmembrane</keyword>
<organism evidence="7 8">
    <name type="scientific">Alligator mississippiensis</name>
    <name type="common">American alligator</name>
    <dbReference type="NCBI Taxonomy" id="8496"/>
    <lineage>
        <taxon>Eukaryota</taxon>
        <taxon>Metazoa</taxon>
        <taxon>Chordata</taxon>
        <taxon>Craniata</taxon>
        <taxon>Vertebrata</taxon>
        <taxon>Euteleostomi</taxon>
        <taxon>Archelosauria</taxon>
        <taxon>Archosauria</taxon>
        <taxon>Crocodylia</taxon>
        <taxon>Alligatoridae</taxon>
        <taxon>Alligatorinae</taxon>
        <taxon>Alligator</taxon>
    </lineage>
</organism>
<dbReference type="InterPro" id="IPR036116">
    <property type="entry name" value="FN3_sf"/>
</dbReference>
<reference evidence="7 8" key="1">
    <citation type="journal article" date="2012" name="Genome Biol.">
        <title>Sequencing three crocodilian genomes to illuminate the evolution of archosaurs and amniotes.</title>
        <authorList>
            <person name="St John J.A."/>
            <person name="Braun E.L."/>
            <person name="Isberg S.R."/>
            <person name="Miles L.G."/>
            <person name="Chong A.Y."/>
            <person name="Gongora J."/>
            <person name="Dalzell P."/>
            <person name="Moran C."/>
            <person name="Bed'hom B."/>
            <person name="Abzhanov A."/>
            <person name="Burgess S.C."/>
            <person name="Cooksey A.M."/>
            <person name="Castoe T.A."/>
            <person name="Crawford N.G."/>
            <person name="Densmore L.D."/>
            <person name="Drew J.C."/>
            <person name="Edwards S.V."/>
            <person name="Faircloth B.C."/>
            <person name="Fujita M.K."/>
            <person name="Greenwold M.J."/>
            <person name="Hoffmann F.G."/>
            <person name="Howard J.M."/>
            <person name="Iguchi T."/>
            <person name="Janes D.E."/>
            <person name="Khan S.Y."/>
            <person name="Kohno S."/>
            <person name="de Koning A.J."/>
            <person name="Lance S.L."/>
            <person name="McCarthy F.M."/>
            <person name="McCormack J.E."/>
            <person name="Merchant M.E."/>
            <person name="Peterson D.G."/>
            <person name="Pollock D.D."/>
            <person name="Pourmand N."/>
            <person name="Raney B.J."/>
            <person name="Roessler K.A."/>
            <person name="Sanford J.R."/>
            <person name="Sawyer R.H."/>
            <person name="Schmidt C.J."/>
            <person name="Triplett E.W."/>
            <person name="Tuberville T.D."/>
            <person name="Venegas-Anaya M."/>
            <person name="Howard J.T."/>
            <person name="Jarvis E.D."/>
            <person name="Guillette L.J.Jr."/>
            <person name="Glenn T.C."/>
            <person name="Green R.E."/>
            <person name="Ray D.A."/>
        </authorList>
    </citation>
    <scope>NUCLEOTIDE SEQUENCE [LARGE SCALE GENOMIC DNA]</scope>
    <source>
        <strain evidence="7">KSC_2009_1</strain>
    </source>
</reference>